<organism evidence="2 3">
    <name type="scientific">Methylovirgula ligni</name>
    <dbReference type="NCBI Taxonomy" id="569860"/>
    <lineage>
        <taxon>Bacteria</taxon>
        <taxon>Pseudomonadati</taxon>
        <taxon>Pseudomonadota</taxon>
        <taxon>Alphaproteobacteria</taxon>
        <taxon>Hyphomicrobiales</taxon>
        <taxon>Beijerinckiaceae</taxon>
        <taxon>Methylovirgula</taxon>
    </lineage>
</organism>
<reference evidence="2 3" key="1">
    <citation type="submission" date="2018-08" db="EMBL/GenBank/DDBJ databases">
        <title>Genomic Encyclopedia of Type Strains, Phase IV (KMG-IV): sequencing the most valuable type-strain genomes for metagenomic binning, comparative biology and taxonomic classification.</title>
        <authorList>
            <person name="Goeker M."/>
        </authorList>
    </citation>
    <scope>NUCLEOTIDE SEQUENCE [LARGE SCALE GENOMIC DNA]</scope>
    <source>
        <strain evidence="2 3">BW863</strain>
    </source>
</reference>
<dbReference type="SUPFAM" id="SSF88713">
    <property type="entry name" value="Glycoside hydrolase/deacetylase"/>
    <property type="match status" value="1"/>
</dbReference>
<accession>A0A3D9Z1Z7</accession>
<dbReference type="PANTHER" id="PTHR30105:SF2">
    <property type="entry name" value="DIVERGENT POLYSACCHARIDE DEACETYLASE SUPERFAMILY"/>
    <property type="match status" value="1"/>
</dbReference>
<gene>
    <name evidence="2" type="ORF">DES32_0949</name>
</gene>
<keyword evidence="3" id="KW-1185">Reference proteome</keyword>
<evidence type="ECO:0000256" key="1">
    <source>
        <dbReference type="SAM" id="Phobius"/>
    </source>
</evidence>
<protein>
    <recommendedName>
        <fullName evidence="4">Divergent polysaccharide deacetylase</fullName>
    </recommendedName>
</protein>
<evidence type="ECO:0000313" key="2">
    <source>
        <dbReference type="EMBL" id="REF87329.1"/>
    </source>
</evidence>
<evidence type="ECO:0000313" key="3">
    <source>
        <dbReference type="Proteomes" id="UP000256900"/>
    </source>
</evidence>
<sequence>MPSDDLHKPLGLDRKTAARRRPGWLMPALLGCAAIGGLILWHEFAAPPIDTQTVAAIVAPTPQPAPPPPAPKMTSATAPTAHDFIQSAAQVEYESGVKVVRANGGTAPDSMIIEVPQAHGLALASAPDPRLVESSRYGPLPRVGDDGSRPADVYARPVEANSALKAGAPRIVLVIGGLGLSRPITDAAIENLPGGVTFAFAPYGRDLAASVAQARARGHEVILQAPMEPVDYPQTDPGPHTLMTTATPAENTDNLHWLMSRFSGYVGIGNFLGAKFTADTASFAPVLQEIGERGLIYLDDGTSPQSLTASLAAQDGVPAVKADLVLDTAPDGIDATLVKLEAIARDKGLAIGVASALPESLEKIGRFARIAQSRGLALVPLSAAVSRDAPSVVDRGQ</sequence>
<evidence type="ECO:0008006" key="4">
    <source>
        <dbReference type="Google" id="ProtNLM"/>
    </source>
</evidence>
<dbReference type="OrthoDB" id="9784811at2"/>
<dbReference type="Pfam" id="PF04748">
    <property type="entry name" value="Polysacc_deac_2"/>
    <property type="match status" value="1"/>
</dbReference>
<dbReference type="Proteomes" id="UP000256900">
    <property type="component" value="Unassembled WGS sequence"/>
</dbReference>
<dbReference type="EMBL" id="QUMO01000002">
    <property type="protein sequence ID" value="REF87329.1"/>
    <property type="molecule type" value="Genomic_DNA"/>
</dbReference>
<feature type="transmembrane region" description="Helical" evidence="1">
    <location>
        <begin position="24"/>
        <end position="42"/>
    </location>
</feature>
<comment type="caution">
    <text evidence="2">The sequence shown here is derived from an EMBL/GenBank/DDBJ whole genome shotgun (WGS) entry which is preliminary data.</text>
</comment>
<proteinExistence type="predicted"/>
<name>A0A3D9Z1Z7_9HYPH</name>
<dbReference type="GO" id="GO:0005975">
    <property type="term" value="P:carbohydrate metabolic process"/>
    <property type="evidence" value="ECO:0007669"/>
    <property type="project" value="InterPro"/>
</dbReference>
<keyword evidence="1" id="KW-0812">Transmembrane</keyword>
<dbReference type="Gene3D" id="3.20.20.370">
    <property type="entry name" value="Glycoside hydrolase/deacetylase"/>
    <property type="match status" value="1"/>
</dbReference>
<dbReference type="CDD" id="cd10936">
    <property type="entry name" value="CE4_DAC2"/>
    <property type="match status" value="1"/>
</dbReference>
<keyword evidence="1" id="KW-0472">Membrane</keyword>
<keyword evidence="1" id="KW-1133">Transmembrane helix</keyword>
<dbReference type="InterPro" id="IPR006837">
    <property type="entry name" value="Divergent_DAC"/>
</dbReference>
<dbReference type="RefSeq" id="WP_115835550.1">
    <property type="nucleotide sequence ID" value="NZ_CP025086.1"/>
</dbReference>
<dbReference type="AlphaFoldDB" id="A0A3D9Z1Z7"/>
<dbReference type="InterPro" id="IPR011330">
    <property type="entry name" value="Glyco_hydro/deAcase_b/a-brl"/>
</dbReference>
<dbReference type="PANTHER" id="PTHR30105">
    <property type="entry name" value="UNCHARACTERIZED YIBQ-RELATED"/>
    <property type="match status" value="1"/>
</dbReference>